<proteinExistence type="predicted"/>
<name>A0A224Y7Z5_9ACAR</name>
<protein>
    <submittedName>
        <fullName evidence="3">Uncharacterized protein</fullName>
    </submittedName>
</protein>
<keyword evidence="2" id="KW-1133">Transmembrane helix</keyword>
<feature type="transmembrane region" description="Helical" evidence="2">
    <location>
        <begin position="6"/>
        <end position="23"/>
    </location>
</feature>
<feature type="compositionally biased region" description="Pro residues" evidence="1">
    <location>
        <begin position="50"/>
        <end position="65"/>
    </location>
</feature>
<evidence type="ECO:0000313" key="3">
    <source>
        <dbReference type="EMBL" id="MAA13758.1"/>
    </source>
</evidence>
<dbReference type="AlphaFoldDB" id="A0A224Y7Z5"/>
<dbReference type="EMBL" id="GFPF01002612">
    <property type="protein sequence ID" value="MAA13758.1"/>
    <property type="molecule type" value="Transcribed_RNA"/>
</dbReference>
<evidence type="ECO:0000256" key="2">
    <source>
        <dbReference type="SAM" id="Phobius"/>
    </source>
</evidence>
<sequence length="81" mass="8843">MRTVSVMYALIIPYIVITLFLVGEKETGTCVLAQGNPASSWGGGRSGMPIRPPPPPPPPRPPGRPRAPHRCRKKRGRRVCT</sequence>
<accession>A0A224Y7Z5</accession>
<keyword evidence="2" id="KW-0472">Membrane</keyword>
<evidence type="ECO:0000256" key="1">
    <source>
        <dbReference type="SAM" id="MobiDB-lite"/>
    </source>
</evidence>
<feature type="compositionally biased region" description="Basic residues" evidence="1">
    <location>
        <begin position="66"/>
        <end position="81"/>
    </location>
</feature>
<feature type="region of interest" description="Disordered" evidence="1">
    <location>
        <begin position="35"/>
        <end position="81"/>
    </location>
</feature>
<organism evidence="3">
    <name type="scientific">Rhipicephalus zambeziensis</name>
    <dbReference type="NCBI Taxonomy" id="60191"/>
    <lineage>
        <taxon>Eukaryota</taxon>
        <taxon>Metazoa</taxon>
        <taxon>Ecdysozoa</taxon>
        <taxon>Arthropoda</taxon>
        <taxon>Chelicerata</taxon>
        <taxon>Arachnida</taxon>
        <taxon>Acari</taxon>
        <taxon>Parasitiformes</taxon>
        <taxon>Ixodida</taxon>
        <taxon>Ixodoidea</taxon>
        <taxon>Ixodidae</taxon>
        <taxon>Rhipicephalinae</taxon>
        <taxon>Rhipicephalus</taxon>
        <taxon>Rhipicephalus</taxon>
    </lineage>
</organism>
<reference evidence="3" key="1">
    <citation type="journal article" date="2017" name="Parasit. Vectors">
        <title>Sialotranscriptomics of Rhipicephalus zambeziensis reveals intricate expression profiles of secretory proteins and suggests tight temporal transcriptional regulation during blood-feeding.</title>
        <authorList>
            <person name="de Castro M.H."/>
            <person name="de Klerk D."/>
            <person name="Pienaar R."/>
            <person name="Rees D.J.G."/>
            <person name="Mans B.J."/>
        </authorList>
    </citation>
    <scope>NUCLEOTIDE SEQUENCE</scope>
    <source>
        <tissue evidence="3">Salivary glands</tissue>
    </source>
</reference>
<keyword evidence="2" id="KW-0812">Transmembrane</keyword>